<dbReference type="EMBL" id="CP109083">
    <property type="protein sequence ID" value="WSB08659.1"/>
    <property type="molecule type" value="Genomic_DNA"/>
</dbReference>
<protein>
    <submittedName>
        <fullName evidence="3">Glycosyltransferase</fullName>
    </submittedName>
</protein>
<evidence type="ECO:0000313" key="4">
    <source>
        <dbReference type="Proteomes" id="UP001356428"/>
    </source>
</evidence>
<dbReference type="SUPFAM" id="SSF53756">
    <property type="entry name" value="UDP-Glycosyltransferase/glycogen phosphorylase"/>
    <property type="match status" value="1"/>
</dbReference>
<dbReference type="Proteomes" id="UP001356428">
    <property type="component" value="Chromosome"/>
</dbReference>
<evidence type="ECO:0000313" key="3">
    <source>
        <dbReference type="EMBL" id="WSB08659.1"/>
    </source>
</evidence>
<organism evidence="3 4">
    <name type="scientific">Streptomyces cyaneofuscatus</name>
    <dbReference type="NCBI Taxonomy" id="66883"/>
    <lineage>
        <taxon>Bacteria</taxon>
        <taxon>Bacillati</taxon>
        <taxon>Actinomycetota</taxon>
        <taxon>Actinomycetes</taxon>
        <taxon>Kitasatosporales</taxon>
        <taxon>Streptomycetaceae</taxon>
        <taxon>Streptomyces</taxon>
    </lineage>
</organism>
<evidence type="ECO:0000259" key="2">
    <source>
        <dbReference type="Pfam" id="PF06722"/>
    </source>
</evidence>
<dbReference type="InterPro" id="IPR050426">
    <property type="entry name" value="Glycosyltransferase_28"/>
</dbReference>
<dbReference type="PANTHER" id="PTHR48050:SF13">
    <property type="entry name" value="STEROL 3-BETA-GLUCOSYLTRANSFERASE UGT80A2"/>
    <property type="match status" value="1"/>
</dbReference>
<name>A0ABZ1EXI1_9ACTN</name>
<dbReference type="RefSeq" id="WP_326704982.1">
    <property type="nucleotide sequence ID" value="NZ_CP109140.1"/>
</dbReference>
<dbReference type="CDD" id="cd03784">
    <property type="entry name" value="GT1_Gtf-like"/>
    <property type="match status" value="1"/>
</dbReference>
<keyword evidence="1" id="KW-0808">Transferase</keyword>
<dbReference type="Pfam" id="PF06722">
    <property type="entry name" value="EryCIII-like_C"/>
    <property type="match status" value="1"/>
</dbReference>
<proteinExistence type="predicted"/>
<sequence length="163" mass="17735">MYIGFGSVAPGNPEHLGAMIKQAVRQLGVRAVVQAGWLGLNIQGDDIIAIKECPHDWLFPRMSALVHHAGPGTAGAGLRSGVPAVTVPLALDQPFWSRRMHSLGLSPRGLDARNLTVPALTDSLRKVLTEPRYRTRTQAMSDRLRSEDGTGIVLKEIMRRQPA</sequence>
<keyword evidence="4" id="KW-1185">Reference proteome</keyword>
<gene>
    <name evidence="3" type="ORF">OG849_16090</name>
</gene>
<accession>A0ABZ1EXI1</accession>
<reference evidence="3 4" key="1">
    <citation type="submission" date="2022-10" db="EMBL/GenBank/DDBJ databases">
        <title>The complete genomes of actinobacterial strains from the NBC collection.</title>
        <authorList>
            <person name="Joergensen T.S."/>
            <person name="Alvarez Arevalo M."/>
            <person name="Sterndorff E.B."/>
            <person name="Faurdal D."/>
            <person name="Vuksanovic O."/>
            <person name="Mourched A.-S."/>
            <person name="Charusanti P."/>
            <person name="Shaw S."/>
            <person name="Blin K."/>
            <person name="Weber T."/>
        </authorList>
    </citation>
    <scope>NUCLEOTIDE SEQUENCE [LARGE SCALE GENOMIC DNA]</scope>
    <source>
        <strain evidence="3 4">NBC 01792</strain>
    </source>
</reference>
<evidence type="ECO:0000256" key="1">
    <source>
        <dbReference type="ARBA" id="ARBA00022679"/>
    </source>
</evidence>
<dbReference type="PANTHER" id="PTHR48050">
    <property type="entry name" value="STEROL 3-BETA-GLUCOSYLTRANSFERASE"/>
    <property type="match status" value="1"/>
</dbReference>
<dbReference type="InterPro" id="IPR002213">
    <property type="entry name" value="UDP_glucos_trans"/>
</dbReference>
<dbReference type="Gene3D" id="3.40.50.2000">
    <property type="entry name" value="Glycogen Phosphorylase B"/>
    <property type="match status" value="1"/>
</dbReference>
<dbReference type="InterPro" id="IPR010610">
    <property type="entry name" value="EryCIII-like_C"/>
</dbReference>
<feature type="domain" description="Erythromycin biosynthesis protein CIII-like C-terminal" evidence="2">
    <location>
        <begin position="48"/>
        <end position="147"/>
    </location>
</feature>